<proteinExistence type="predicted"/>
<comment type="caution">
    <text evidence="2">The sequence shown here is derived from an EMBL/GenBank/DDBJ whole genome shotgun (WGS) entry which is preliminary data.</text>
</comment>
<keyword evidence="3" id="KW-1185">Reference proteome</keyword>
<protein>
    <submittedName>
        <fullName evidence="2">Uncharacterized protein</fullName>
    </submittedName>
</protein>
<name>A0ABU0NHT1_STRRH</name>
<keyword evidence="1" id="KW-0175">Coiled coil</keyword>
<dbReference type="EMBL" id="JAUSWV010000001">
    <property type="protein sequence ID" value="MDQ0578125.1"/>
    <property type="molecule type" value="Genomic_DNA"/>
</dbReference>
<feature type="coiled-coil region" evidence="1">
    <location>
        <begin position="171"/>
        <end position="198"/>
    </location>
</feature>
<gene>
    <name evidence="2" type="ORF">QF030_000303</name>
</gene>
<evidence type="ECO:0000256" key="1">
    <source>
        <dbReference type="SAM" id="Coils"/>
    </source>
</evidence>
<evidence type="ECO:0000313" key="2">
    <source>
        <dbReference type="EMBL" id="MDQ0578125.1"/>
    </source>
</evidence>
<accession>A0ABU0NHT1</accession>
<reference evidence="2 3" key="1">
    <citation type="submission" date="2023-07" db="EMBL/GenBank/DDBJ databases">
        <title>Comparative genomics of wheat-associated soil bacteria to identify genetic determinants of phenazine resistance.</title>
        <authorList>
            <person name="Mouncey N."/>
        </authorList>
    </citation>
    <scope>NUCLEOTIDE SEQUENCE [LARGE SCALE GENOMIC DNA]</scope>
    <source>
        <strain evidence="2 3">B2I6</strain>
    </source>
</reference>
<feature type="coiled-coil region" evidence="1">
    <location>
        <begin position="113"/>
        <end position="140"/>
    </location>
</feature>
<dbReference type="Proteomes" id="UP001230654">
    <property type="component" value="Unassembled WGS sequence"/>
</dbReference>
<evidence type="ECO:0000313" key="3">
    <source>
        <dbReference type="Proteomes" id="UP001230654"/>
    </source>
</evidence>
<sequence>MAWRVFDTLSPPIGPAPSSGRMRNWPALAAGLVFRMRMVVCLHRAQPRPVPESELNRLRSSLVVTSEPWRKPPATTTCNRGRGKMEPDQLLEQAEQISEEHARMRDALTGKQIEEQLELLSAMERKHESLTRRQEKAKAHSLPSATPARYSSRMIADHLAIYNMRLAGDHYDQAKGMREKYEAMLNRHAEQSAALEKKIIDQMASGGDRVSFSVIASFHPVPISPEVASLHSLPRHPDAQQQVISHYSAPVLASRPGHS</sequence>
<organism evidence="2 3">
    <name type="scientific">Streptomyces rishiriensis</name>
    <dbReference type="NCBI Taxonomy" id="68264"/>
    <lineage>
        <taxon>Bacteria</taxon>
        <taxon>Bacillati</taxon>
        <taxon>Actinomycetota</taxon>
        <taxon>Actinomycetes</taxon>
        <taxon>Kitasatosporales</taxon>
        <taxon>Streptomycetaceae</taxon>
        <taxon>Streptomyces</taxon>
    </lineage>
</organism>